<dbReference type="GO" id="GO:0005739">
    <property type="term" value="C:mitochondrion"/>
    <property type="evidence" value="ECO:0007669"/>
    <property type="project" value="UniProtKB-SubCell"/>
</dbReference>
<dbReference type="PANTHER" id="PTHR13274:SF2">
    <property type="entry name" value="SMALL RIBOSOMAL SUBUNIT PROTEIN MS25"/>
    <property type="match status" value="1"/>
</dbReference>
<dbReference type="AlphaFoldDB" id="A0AAV5RVY7"/>
<dbReference type="SMART" id="SM00916">
    <property type="entry name" value="L51_S25_CI-B8"/>
    <property type="match status" value="1"/>
</dbReference>
<dbReference type="Proteomes" id="UP001377567">
    <property type="component" value="Unassembled WGS sequence"/>
</dbReference>
<evidence type="ECO:0000256" key="3">
    <source>
        <dbReference type="ARBA" id="ARBA00023128"/>
    </source>
</evidence>
<organism evidence="6 7">
    <name type="scientific">Maudiozyma humilis</name>
    <name type="common">Sour dough yeast</name>
    <name type="synonym">Kazachstania humilis</name>
    <dbReference type="NCBI Taxonomy" id="51915"/>
    <lineage>
        <taxon>Eukaryota</taxon>
        <taxon>Fungi</taxon>
        <taxon>Dikarya</taxon>
        <taxon>Ascomycota</taxon>
        <taxon>Saccharomycotina</taxon>
        <taxon>Saccharomycetes</taxon>
        <taxon>Saccharomycetales</taxon>
        <taxon>Saccharomycetaceae</taxon>
        <taxon>Maudiozyma</taxon>
    </lineage>
</organism>
<keyword evidence="4" id="KW-0687">Ribonucleoprotein</keyword>
<dbReference type="PANTHER" id="PTHR13274">
    <property type="entry name" value="MITOCHONDRIAL RIBOSOMAL PROTEIN S25"/>
    <property type="match status" value="1"/>
</dbReference>
<dbReference type="Pfam" id="PF05047">
    <property type="entry name" value="L51_S25_CI-B8"/>
    <property type="match status" value="1"/>
</dbReference>
<protein>
    <submittedName>
        <fullName evidence="6">Mitochondrial 54S ribosomal protein</fullName>
    </submittedName>
</protein>
<gene>
    <name evidence="6" type="ORF">DAKH74_014930</name>
</gene>
<dbReference type="EMBL" id="BTGD01000003">
    <property type="protein sequence ID" value="GMM54877.1"/>
    <property type="molecule type" value="Genomic_DNA"/>
</dbReference>
<keyword evidence="3" id="KW-0496">Mitochondrion</keyword>
<feature type="domain" description="Ribosomal protein/NADH dehydrogenase" evidence="5">
    <location>
        <begin position="40"/>
        <end position="120"/>
    </location>
</feature>
<evidence type="ECO:0000256" key="4">
    <source>
        <dbReference type="ARBA" id="ARBA00023274"/>
    </source>
</evidence>
<evidence type="ECO:0000313" key="7">
    <source>
        <dbReference type="Proteomes" id="UP001377567"/>
    </source>
</evidence>
<evidence type="ECO:0000259" key="5">
    <source>
        <dbReference type="SMART" id="SM00916"/>
    </source>
</evidence>
<sequence>MSKIVRQKNFLNAISYTTKKPQVLIDASKYSGIRLTFQTKNNGGHMGPRQLWRKYLPTLQFYNPNLQVDIIRINNTSRTETVPCILEIIDKQGKTVDSIDMKNRMYDDIMDELLTKVEHKPVPEEELVQV</sequence>
<dbReference type="GO" id="GO:1990904">
    <property type="term" value="C:ribonucleoprotein complex"/>
    <property type="evidence" value="ECO:0007669"/>
    <property type="project" value="UniProtKB-KW"/>
</dbReference>
<dbReference type="InterPro" id="IPR007741">
    <property type="entry name" value="Ribosomal_mL43/mS25/NADH_DH"/>
</dbReference>
<name>A0AAV5RVY7_MAUHU</name>
<evidence type="ECO:0000313" key="6">
    <source>
        <dbReference type="EMBL" id="GMM54877.1"/>
    </source>
</evidence>
<comment type="subcellular location">
    <subcellularLocation>
        <location evidence="1">Mitochondrion</location>
    </subcellularLocation>
</comment>
<keyword evidence="7" id="KW-1185">Reference proteome</keyword>
<dbReference type="GO" id="GO:0005840">
    <property type="term" value="C:ribosome"/>
    <property type="evidence" value="ECO:0007669"/>
    <property type="project" value="UniProtKB-KW"/>
</dbReference>
<evidence type="ECO:0000256" key="2">
    <source>
        <dbReference type="ARBA" id="ARBA00022980"/>
    </source>
</evidence>
<evidence type="ECO:0000256" key="1">
    <source>
        <dbReference type="ARBA" id="ARBA00004173"/>
    </source>
</evidence>
<dbReference type="GO" id="GO:0003735">
    <property type="term" value="F:structural constituent of ribosome"/>
    <property type="evidence" value="ECO:0007669"/>
    <property type="project" value="InterPro"/>
</dbReference>
<comment type="caution">
    <text evidence="6">The sequence shown here is derived from an EMBL/GenBank/DDBJ whole genome shotgun (WGS) entry which is preliminary data.</text>
</comment>
<dbReference type="InterPro" id="IPR040049">
    <property type="entry name" value="Ribosomal_mS25/mL61"/>
</dbReference>
<proteinExistence type="predicted"/>
<accession>A0AAV5RVY7</accession>
<reference evidence="6 7" key="1">
    <citation type="journal article" date="2023" name="Elife">
        <title>Identification of key yeast species and microbe-microbe interactions impacting larval growth of Drosophila in the wild.</title>
        <authorList>
            <person name="Mure A."/>
            <person name="Sugiura Y."/>
            <person name="Maeda R."/>
            <person name="Honda K."/>
            <person name="Sakurai N."/>
            <person name="Takahashi Y."/>
            <person name="Watada M."/>
            <person name="Katoh T."/>
            <person name="Gotoh A."/>
            <person name="Gotoh Y."/>
            <person name="Taniguchi I."/>
            <person name="Nakamura K."/>
            <person name="Hayashi T."/>
            <person name="Katayama T."/>
            <person name="Uemura T."/>
            <person name="Hattori Y."/>
        </authorList>
    </citation>
    <scope>NUCLEOTIDE SEQUENCE [LARGE SCALE GENOMIC DNA]</scope>
    <source>
        <strain evidence="6 7">KH-74</strain>
    </source>
</reference>
<keyword evidence="2 6" id="KW-0689">Ribosomal protein</keyword>